<dbReference type="FunFam" id="3.40.50.300:FF:000074">
    <property type="entry name" value="Multidrug resistance-associated protein 5 isoform 1"/>
    <property type="match status" value="1"/>
</dbReference>
<evidence type="ECO:0000256" key="10">
    <source>
        <dbReference type="ARBA" id="ARBA00023136"/>
    </source>
</evidence>
<dbReference type="InterPro" id="IPR003593">
    <property type="entry name" value="AAA+_ATPase"/>
</dbReference>
<dbReference type="InterPro" id="IPR011527">
    <property type="entry name" value="ABC1_TM_dom"/>
</dbReference>
<evidence type="ECO:0000256" key="13">
    <source>
        <dbReference type="SAM" id="Phobius"/>
    </source>
</evidence>
<feature type="transmembrane region" description="Helical" evidence="13">
    <location>
        <begin position="223"/>
        <end position="243"/>
    </location>
</feature>
<gene>
    <name evidence="16" type="ORF">ACJMK2_012432</name>
</gene>
<dbReference type="Gene3D" id="1.20.1560.10">
    <property type="entry name" value="ABC transporter type 1, transmembrane domain"/>
    <property type="match status" value="2"/>
</dbReference>
<keyword evidence="4" id="KW-0926">Vacuole</keyword>
<name>A0ABD3VB81_SINWO</name>
<feature type="transmembrane region" description="Helical" evidence="13">
    <location>
        <begin position="255"/>
        <end position="272"/>
    </location>
</feature>
<dbReference type="InterPro" id="IPR050173">
    <property type="entry name" value="ABC_transporter_C-like"/>
</dbReference>
<feature type="transmembrane region" description="Helical" evidence="13">
    <location>
        <begin position="356"/>
        <end position="375"/>
    </location>
</feature>
<dbReference type="CDD" id="cd18603">
    <property type="entry name" value="ABC_6TM_MRP1_2_3_6_D2_like"/>
    <property type="match status" value="1"/>
</dbReference>
<dbReference type="FunFam" id="1.20.1560.10:FF:000001">
    <property type="entry name" value="ATP-binding cassette subfamily C member 1"/>
    <property type="match status" value="1"/>
</dbReference>
<dbReference type="FunFam" id="3.40.50.300:FF:000997">
    <property type="entry name" value="Multidrug resistance-associated protein 1"/>
    <property type="match status" value="1"/>
</dbReference>
<dbReference type="Proteomes" id="UP001634394">
    <property type="component" value="Unassembled WGS sequence"/>
</dbReference>
<reference evidence="16 17" key="1">
    <citation type="submission" date="2024-11" db="EMBL/GenBank/DDBJ databases">
        <title>Chromosome-level genome assembly of the freshwater bivalve Anodonta woodiana.</title>
        <authorList>
            <person name="Chen X."/>
        </authorList>
    </citation>
    <scope>NUCLEOTIDE SEQUENCE [LARGE SCALE GENOMIC DNA]</scope>
    <source>
        <strain evidence="16">MN2024</strain>
        <tissue evidence="16">Gills</tissue>
    </source>
</reference>
<dbReference type="GO" id="GO:0005774">
    <property type="term" value="C:vacuolar membrane"/>
    <property type="evidence" value="ECO:0007669"/>
    <property type="project" value="UniProtKB-SubCell"/>
</dbReference>
<comment type="catalytic activity">
    <reaction evidence="12">
        <text>leukotriene C4(in) + ATP + H2O = leukotriene C4(out) + ADP + phosphate + H(+)</text>
        <dbReference type="Rhea" id="RHEA:38963"/>
        <dbReference type="ChEBI" id="CHEBI:15377"/>
        <dbReference type="ChEBI" id="CHEBI:15378"/>
        <dbReference type="ChEBI" id="CHEBI:30616"/>
        <dbReference type="ChEBI" id="CHEBI:43474"/>
        <dbReference type="ChEBI" id="CHEBI:57973"/>
        <dbReference type="ChEBI" id="CHEBI:456216"/>
    </reaction>
    <physiologicalReaction direction="left-to-right" evidence="12">
        <dbReference type="Rhea" id="RHEA:38964"/>
    </physiologicalReaction>
</comment>
<accession>A0ABD3VB81</accession>
<evidence type="ECO:0000256" key="12">
    <source>
        <dbReference type="ARBA" id="ARBA00047523"/>
    </source>
</evidence>
<evidence type="ECO:0000256" key="7">
    <source>
        <dbReference type="ARBA" id="ARBA00022741"/>
    </source>
</evidence>
<dbReference type="InterPro" id="IPR017871">
    <property type="entry name" value="ABC_transporter-like_CS"/>
</dbReference>
<sequence>MELSNVLILAGCLKAVTFLLSSVLVQLERVKGLVTSGVLWIFWLFLIFAEAVHLYSIITNNIYDKDVVHFVLFTVHYGSLIVQLIIHSFAEKRTKKGTEKQSQCPETESSFLSKLIFWWINPLLVKGFRKGIEETDLWPLNSRDHSSKSHTPFFKAWSSERKKSRQFGCDTKELSSNGSTAKYTQIRNLWRVICADTVTQPSLVKVLVKVYGFTMLASFGCKLIYDLLQLINPIILGALIAFVENKANEHQWKGFALAGSFFFVSAVQAVFYQQSVHISTTCGMRIKSALIAAIYKKALVLSNEALKEATIGGIMNFISVDCERIQVITTDLHRLWSSPMLMILAVGLLYNTLGFSVFSGLGVLLLLIPLNGILAKKQRQFQARQMTFKDSRIKLMSEILYGIKALKLHSWESFFHQKVLETRKQELINLRNSAYLNAFSLFFWTAAPYLAMLSTFATYIFASESNHLTAQKAFISLSYFNMLSTPISGLPKLITALIQAHISVKRTEKYLLSDELDSQGVIRVHDADYSICVDDGSFRWDKNSDYHFEKIRMKIPKSKLVAIVGHVGSGKSSFISALLGDMEKMTGQVTINGTIAYVPQQAWIQNSTLRDNIVFNKTMDKTKYRLVLDACTLTPDVAMLPTRDKTEIGERGINLSGGQRQRVSLARAVYSNADVYLLDDPLSAVDAIVGKRIFDEVIGNTGLLRNKTRLFVTHDVHWLPLVDIIIVFANGKVTQIGSFEDLLTNGGEFAHILKSYLTADDDEVRDPEIKEIRKKILERVISIIPAALDHIDYSLLALFLFIIYNISLVGANIWLRFWTDDSYLTQHSNTSHTQEYQQRNNMYLGIYGALGVAQGLSILLFFVVFATRSVRASSLLHEKMLTRILHCPMSFFDTTPSGRILNRFSRDIEFIDNTLTEISQSWLKAFFTLISTLAVISYSTPIFMVIVIPLVIMYYLIQRFYIPTSRQLMRIEFTTWSPVCSHFSESLTGRSSIRAYGMTETFIQQSKDKVDHHQVFFFAGQAIQRWRGVRLDFLGSFIALAASIFAVLSDSSTGGLVGLSISYALQFTTALNYMVRRAGELETNIVSVERIKQYTQLDCESEENAHLYVIPKGWPEKGEIKFENYSTRYREGLDLVLKELTCVITGGEKVGIVGRSGAGKSSLALALFRLIEASEGSIYIDGCKISDMALHDLRTRLTILPQDPYVFSGTLRVNIDPHNSCTDEKVWSVLEQAHLKSFVLELPGALNYECKEGGQNFSLGQLQLICLARALLHKTNILILDEATAAVDMETDNLIQRTIREEFKECTVLTIAHRINTIMDYDRHITVLSNPVCSNSRSN</sequence>
<feature type="transmembrane region" description="Helical" evidence="13">
    <location>
        <begin position="844"/>
        <end position="866"/>
    </location>
</feature>
<feature type="transmembrane region" description="Helical" evidence="13">
    <location>
        <begin position="793"/>
        <end position="815"/>
    </location>
</feature>
<dbReference type="InterPro" id="IPR003439">
    <property type="entry name" value="ABC_transporter-like_ATP-bd"/>
</dbReference>
<comment type="caution">
    <text evidence="16">The sequence shown here is derived from an EMBL/GenBank/DDBJ whole genome shotgun (WGS) entry which is preliminary data.</text>
</comment>
<dbReference type="PROSITE" id="PS00211">
    <property type="entry name" value="ABC_TRANSPORTER_1"/>
    <property type="match status" value="2"/>
</dbReference>
<comment type="subcellular location">
    <subcellularLocation>
        <location evidence="1">Vacuole membrane</location>
        <topology evidence="1">Multi-pass membrane protein</topology>
    </subcellularLocation>
</comment>
<dbReference type="SMART" id="SM00382">
    <property type="entry name" value="AAA"/>
    <property type="match status" value="2"/>
</dbReference>
<evidence type="ECO:0000313" key="16">
    <source>
        <dbReference type="EMBL" id="KAL3857797.1"/>
    </source>
</evidence>
<keyword evidence="7" id="KW-0547">Nucleotide-binding</keyword>
<keyword evidence="5 13" id="KW-0812">Transmembrane</keyword>
<feature type="transmembrane region" description="Helical" evidence="13">
    <location>
        <begin position="37"/>
        <end position="58"/>
    </location>
</feature>
<evidence type="ECO:0000256" key="4">
    <source>
        <dbReference type="ARBA" id="ARBA00022554"/>
    </source>
</evidence>
<dbReference type="PROSITE" id="PS50893">
    <property type="entry name" value="ABC_TRANSPORTER_2"/>
    <property type="match status" value="2"/>
</dbReference>
<feature type="transmembrane region" description="Helical" evidence="13">
    <location>
        <begin position="332"/>
        <end position="350"/>
    </location>
</feature>
<dbReference type="Pfam" id="PF00005">
    <property type="entry name" value="ABC_tran"/>
    <property type="match status" value="2"/>
</dbReference>
<dbReference type="Gene3D" id="3.40.50.300">
    <property type="entry name" value="P-loop containing nucleotide triphosphate hydrolases"/>
    <property type="match status" value="2"/>
</dbReference>
<comment type="similarity">
    <text evidence="2">Belongs to the ABC transporter superfamily. ABCC family. Conjugate transporter (TC 3.A.1.208) subfamily.</text>
</comment>
<dbReference type="GO" id="GO:0005524">
    <property type="term" value="F:ATP binding"/>
    <property type="evidence" value="ECO:0007669"/>
    <property type="project" value="UniProtKB-KW"/>
</dbReference>
<keyword evidence="8" id="KW-0067">ATP-binding</keyword>
<dbReference type="SUPFAM" id="SSF90123">
    <property type="entry name" value="ABC transporter transmembrane region"/>
    <property type="match status" value="2"/>
</dbReference>
<evidence type="ECO:0000259" key="15">
    <source>
        <dbReference type="PROSITE" id="PS50929"/>
    </source>
</evidence>
<keyword evidence="10 13" id="KW-0472">Membrane</keyword>
<keyword evidence="17" id="KW-1185">Reference proteome</keyword>
<protein>
    <recommendedName>
        <fullName evidence="11">ABC-type glutathione-S-conjugate transporter</fullName>
        <ecNumber evidence="11">7.6.2.3</ecNumber>
    </recommendedName>
</protein>
<dbReference type="FunFam" id="1.20.1560.10:FF:000020">
    <property type="entry name" value="ABC metal ion transporter"/>
    <property type="match status" value="1"/>
</dbReference>
<keyword evidence="3" id="KW-0813">Transport</keyword>
<feature type="domain" description="ABC transmembrane type-1" evidence="15">
    <location>
        <begin position="216"/>
        <end position="499"/>
    </location>
</feature>
<dbReference type="InterPro" id="IPR027417">
    <property type="entry name" value="P-loop_NTPase"/>
</dbReference>
<dbReference type="PANTHER" id="PTHR24223">
    <property type="entry name" value="ATP-BINDING CASSETTE SUB-FAMILY C"/>
    <property type="match status" value="1"/>
</dbReference>
<feature type="transmembrane region" description="Helical" evidence="13">
    <location>
        <begin position="925"/>
        <end position="957"/>
    </location>
</feature>
<feature type="domain" description="ABC transporter" evidence="14">
    <location>
        <begin position="522"/>
        <end position="755"/>
    </location>
</feature>
<feature type="transmembrane region" description="Helical" evidence="13">
    <location>
        <begin position="6"/>
        <end position="25"/>
    </location>
</feature>
<dbReference type="PANTHER" id="PTHR24223:SF443">
    <property type="entry name" value="MULTIDRUG-RESISTANCE LIKE PROTEIN 1, ISOFORM I"/>
    <property type="match status" value="1"/>
</dbReference>
<evidence type="ECO:0000256" key="11">
    <source>
        <dbReference type="ARBA" id="ARBA00024220"/>
    </source>
</evidence>
<organism evidence="16 17">
    <name type="scientific">Sinanodonta woodiana</name>
    <name type="common">Chinese pond mussel</name>
    <name type="synonym">Anodonta woodiana</name>
    <dbReference type="NCBI Taxonomy" id="1069815"/>
    <lineage>
        <taxon>Eukaryota</taxon>
        <taxon>Metazoa</taxon>
        <taxon>Spiralia</taxon>
        <taxon>Lophotrochozoa</taxon>
        <taxon>Mollusca</taxon>
        <taxon>Bivalvia</taxon>
        <taxon>Autobranchia</taxon>
        <taxon>Heteroconchia</taxon>
        <taxon>Palaeoheterodonta</taxon>
        <taxon>Unionida</taxon>
        <taxon>Unionoidea</taxon>
        <taxon>Unionidae</taxon>
        <taxon>Unioninae</taxon>
        <taxon>Sinanodonta</taxon>
    </lineage>
</organism>
<dbReference type="PROSITE" id="PS50929">
    <property type="entry name" value="ABC_TM1F"/>
    <property type="match status" value="2"/>
</dbReference>
<evidence type="ECO:0000313" key="17">
    <source>
        <dbReference type="Proteomes" id="UP001634394"/>
    </source>
</evidence>
<evidence type="ECO:0000256" key="8">
    <source>
        <dbReference type="ARBA" id="ARBA00022840"/>
    </source>
</evidence>
<proteinExistence type="inferred from homology"/>
<dbReference type="SUPFAM" id="SSF52540">
    <property type="entry name" value="P-loop containing nucleoside triphosphate hydrolases"/>
    <property type="match status" value="2"/>
</dbReference>
<dbReference type="InterPro" id="IPR036640">
    <property type="entry name" value="ABC1_TM_sf"/>
</dbReference>
<evidence type="ECO:0000256" key="3">
    <source>
        <dbReference type="ARBA" id="ARBA00022448"/>
    </source>
</evidence>
<feature type="transmembrane region" description="Helical" evidence="13">
    <location>
        <begin position="1031"/>
        <end position="1049"/>
    </location>
</feature>
<evidence type="ECO:0000256" key="1">
    <source>
        <dbReference type="ARBA" id="ARBA00004128"/>
    </source>
</evidence>
<keyword evidence="6" id="KW-0677">Repeat</keyword>
<dbReference type="CDD" id="cd03244">
    <property type="entry name" value="ABCC_MRP_domain2"/>
    <property type="match status" value="1"/>
</dbReference>
<feature type="domain" description="ABC transporter" evidence="14">
    <location>
        <begin position="1120"/>
        <end position="1336"/>
    </location>
</feature>
<dbReference type="EMBL" id="JBJQND010000013">
    <property type="protein sequence ID" value="KAL3857797.1"/>
    <property type="molecule type" value="Genomic_DNA"/>
</dbReference>
<evidence type="ECO:0000256" key="9">
    <source>
        <dbReference type="ARBA" id="ARBA00022989"/>
    </source>
</evidence>
<feature type="transmembrane region" description="Helical" evidence="13">
    <location>
        <begin position="1055"/>
        <end position="1075"/>
    </location>
</feature>
<evidence type="ECO:0000259" key="14">
    <source>
        <dbReference type="PROSITE" id="PS50893"/>
    </source>
</evidence>
<evidence type="ECO:0000256" key="2">
    <source>
        <dbReference type="ARBA" id="ARBA00009726"/>
    </source>
</evidence>
<feature type="transmembrane region" description="Helical" evidence="13">
    <location>
        <begin position="434"/>
        <end position="462"/>
    </location>
</feature>
<feature type="transmembrane region" description="Helical" evidence="13">
    <location>
        <begin position="70"/>
        <end position="90"/>
    </location>
</feature>
<dbReference type="GO" id="GO:0015431">
    <property type="term" value="F:ABC-type glutathione S-conjugate transporter activity"/>
    <property type="evidence" value="ECO:0007669"/>
    <property type="project" value="UniProtKB-EC"/>
</dbReference>
<dbReference type="GO" id="GO:0000323">
    <property type="term" value="C:lytic vacuole"/>
    <property type="evidence" value="ECO:0007669"/>
    <property type="project" value="UniProtKB-ARBA"/>
</dbReference>
<dbReference type="CDD" id="cd18595">
    <property type="entry name" value="ABC_6TM_MRP1_2_3_6_D1_like"/>
    <property type="match status" value="1"/>
</dbReference>
<dbReference type="CDD" id="cd03250">
    <property type="entry name" value="ABCC_MRP_domain1"/>
    <property type="match status" value="1"/>
</dbReference>
<feature type="domain" description="ABC transmembrane type-1" evidence="15">
    <location>
        <begin position="795"/>
        <end position="1083"/>
    </location>
</feature>
<dbReference type="EC" id="7.6.2.3" evidence="11"/>
<dbReference type="Pfam" id="PF00664">
    <property type="entry name" value="ABC_membrane"/>
    <property type="match status" value="2"/>
</dbReference>
<evidence type="ECO:0000256" key="6">
    <source>
        <dbReference type="ARBA" id="ARBA00022737"/>
    </source>
</evidence>
<evidence type="ECO:0000256" key="5">
    <source>
        <dbReference type="ARBA" id="ARBA00022692"/>
    </source>
</evidence>
<keyword evidence="9 13" id="KW-1133">Transmembrane helix</keyword>